<evidence type="ECO:0000313" key="2">
    <source>
        <dbReference type="EMBL" id="JAE11777.1"/>
    </source>
</evidence>
<reference evidence="2" key="1">
    <citation type="submission" date="2014-09" db="EMBL/GenBank/DDBJ databases">
        <authorList>
            <person name="Magalhaes I.L.F."/>
            <person name="Oliveira U."/>
            <person name="Santos F.R."/>
            <person name="Vidigal T.H.D.A."/>
            <person name="Brescovit A.D."/>
            <person name="Santos A.J."/>
        </authorList>
    </citation>
    <scope>NUCLEOTIDE SEQUENCE</scope>
    <source>
        <tissue evidence="2">Shoot tissue taken approximately 20 cm above the soil surface</tissue>
    </source>
</reference>
<accession>A0A0A9FHE9</accession>
<protein>
    <submittedName>
        <fullName evidence="2">Uncharacterized protein</fullName>
    </submittedName>
</protein>
<sequence>MVQVILGCCQFFARLFFCFYPCLSHQNIKVNSCWDSANLGNQFVL</sequence>
<evidence type="ECO:0000256" key="1">
    <source>
        <dbReference type="SAM" id="SignalP"/>
    </source>
</evidence>
<feature type="chain" id="PRO_5002045804" evidence="1">
    <location>
        <begin position="25"/>
        <end position="45"/>
    </location>
</feature>
<organism evidence="2">
    <name type="scientific">Arundo donax</name>
    <name type="common">Giant reed</name>
    <name type="synonym">Donax arundinaceus</name>
    <dbReference type="NCBI Taxonomy" id="35708"/>
    <lineage>
        <taxon>Eukaryota</taxon>
        <taxon>Viridiplantae</taxon>
        <taxon>Streptophyta</taxon>
        <taxon>Embryophyta</taxon>
        <taxon>Tracheophyta</taxon>
        <taxon>Spermatophyta</taxon>
        <taxon>Magnoliopsida</taxon>
        <taxon>Liliopsida</taxon>
        <taxon>Poales</taxon>
        <taxon>Poaceae</taxon>
        <taxon>PACMAD clade</taxon>
        <taxon>Arundinoideae</taxon>
        <taxon>Arundineae</taxon>
        <taxon>Arundo</taxon>
    </lineage>
</organism>
<keyword evidence="1" id="KW-0732">Signal</keyword>
<dbReference type="AlphaFoldDB" id="A0A0A9FHE9"/>
<feature type="signal peptide" evidence="1">
    <location>
        <begin position="1"/>
        <end position="24"/>
    </location>
</feature>
<name>A0A0A9FHE9_ARUDO</name>
<reference evidence="2" key="2">
    <citation type="journal article" date="2015" name="Data Brief">
        <title>Shoot transcriptome of the giant reed, Arundo donax.</title>
        <authorList>
            <person name="Barrero R.A."/>
            <person name="Guerrero F.D."/>
            <person name="Moolhuijzen P."/>
            <person name="Goolsby J.A."/>
            <person name="Tidwell J."/>
            <person name="Bellgard S.E."/>
            <person name="Bellgard M.I."/>
        </authorList>
    </citation>
    <scope>NUCLEOTIDE SEQUENCE</scope>
    <source>
        <tissue evidence="2">Shoot tissue taken approximately 20 cm above the soil surface</tissue>
    </source>
</reference>
<proteinExistence type="predicted"/>
<dbReference type="EMBL" id="GBRH01186119">
    <property type="protein sequence ID" value="JAE11777.1"/>
    <property type="molecule type" value="Transcribed_RNA"/>
</dbReference>